<dbReference type="Proteomes" id="UP000281985">
    <property type="component" value="Unassembled WGS sequence"/>
</dbReference>
<dbReference type="RefSeq" id="WP_121918336.1">
    <property type="nucleotide sequence ID" value="NZ_REFV01000016.1"/>
</dbReference>
<dbReference type="SUPFAM" id="SSF54593">
    <property type="entry name" value="Glyoxalase/Bleomycin resistance protein/Dihydroxybiphenyl dioxygenase"/>
    <property type="match status" value="1"/>
</dbReference>
<organism evidence="1 2">
    <name type="scientific">Dokdonia sinensis</name>
    <dbReference type="NCBI Taxonomy" id="2479847"/>
    <lineage>
        <taxon>Bacteria</taxon>
        <taxon>Pseudomonadati</taxon>
        <taxon>Bacteroidota</taxon>
        <taxon>Flavobacteriia</taxon>
        <taxon>Flavobacteriales</taxon>
        <taxon>Flavobacteriaceae</taxon>
        <taxon>Dokdonia</taxon>
    </lineage>
</organism>
<keyword evidence="2" id="KW-1185">Reference proteome</keyword>
<sequence length="122" mass="14204">MKPAVKSIRPFVGSKDFQESKRFYERIGFIENWAGHNMSFLGLGDFGFYLQDAYVRDWVDNTMLFLEVADPDTFLAHLESLDLSVHFPKVRLSKMVINDWGREFFLHDPSGVLWHIGGFSRN</sequence>
<dbReference type="EMBL" id="REFV01000016">
    <property type="protein sequence ID" value="RMB56524.1"/>
    <property type="molecule type" value="Genomic_DNA"/>
</dbReference>
<reference evidence="1 2" key="1">
    <citation type="submission" date="2018-10" db="EMBL/GenBank/DDBJ databases">
        <title>Dokdonia luteus sp. nov., isolated from sea water.</title>
        <authorList>
            <person name="Zhou L.Y."/>
            <person name="Du Z.J."/>
        </authorList>
    </citation>
    <scope>NUCLEOTIDE SEQUENCE [LARGE SCALE GENOMIC DNA]</scope>
    <source>
        <strain evidence="1 2">SH27</strain>
    </source>
</reference>
<protein>
    <submittedName>
        <fullName evidence="1">Glyoxalase</fullName>
    </submittedName>
</protein>
<dbReference type="Gene3D" id="3.10.180.10">
    <property type="entry name" value="2,3-Dihydroxybiphenyl 1,2-Dioxygenase, domain 1"/>
    <property type="match status" value="1"/>
</dbReference>
<dbReference type="AlphaFoldDB" id="A0A3M0FV07"/>
<name>A0A3M0FV07_9FLAO</name>
<comment type="caution">
    <text evidence="1">The sequence shown here is derived from an EMBL/GenBank/DDBJ whole genome shotgun (WGS) entry which is preliminary data.</text>
</comment>
<evidence type="ECO:0000313" key="2">
    <source>
        <dbReference type="Proteomes" id="UP000281985"/>
    </source>
</evidence>
<dbReference type="OrthoDB" id="674527at2"/>
<gene>
    <name evidence="1" type="ORF">EAX61_14035</name>
</gene>
<proteinExistence type="predicted"/>
<accession>A0A3M0FV07</accession>
<dbReference type="InterPro" id="IPR029068">
    <property type="entry name" value="Glyas_Bleomycin-R_OHBP_Dase"/>
</dbReference>
<evidence type="ECO:0000313" key="1">
    <source>
        <dbReference type="EMBL" id="RMB56524.1"/>
    </source>
</evidence>